<proteinExistence type="predicted"/>
<keyword evidence="3" id="KW-1185">Reference proteome</keyword>
<accession>A0ABT6Z5A2</accession>
<dbReference type="InterPro" id="IPR008523">
    <property type="entry name" value="DUF805"/>
</dbReference>
<feature type="transmembrane region" description="Helical" evidence="1">
    <location>
        <begin position="44"/>
        <end position="60"/>
    </location>
</feature>
<name>A0ABT6Z5A2_9BACT</name>
<keyword evidence="1" id="KW-1133">Transmembrane helix</keyword>
<evidence type="ECO:0000313" key="2">
    <source>
        <dbReference type="EMBL" id="MDI9876067.1"/>
    </source>
</evidence>
<dbReference type="RefSeq" id="WP_166550121.1">
    <property type="nucleotide sequence ID" value="NZ_JASHIE010000011.1"/>
</dbReference>
<keyword evidence="1" id="KW-0472">Membrane</keyword>
<evidence type="ECO:0000313" key="3">
    <source>
        <dbReference type="Proteomes" id="UP001225761"/>
    </source>
</evidence>
<dbReference type="Proteomes" id="UP001225761">
    <property type="component" value="Unassembled WGS sequence"/>
</dbReference>
<gene>
    <name evidence="2" type="ORF">QM481_16140</name>
</gene>
<dbReference type="PANTHER" id="PTHR34980">
    <property type="entry name" value="INNER MEMBRANE PROTEIN-RELATED-RELATED"/>
    <property type="match status" value="1"/>
</dbReference>
<dbReference type="EMBL" id="JASHIE010000011">
    <property type="protein sequence ID" value="MDI9876067.1"/>
    <property type="molecule type" value="Genomic_DNA"/>
</dbReference>
<organism evidence="2 3">
    <name type="scientific">Flectobacillus rivi</name>
    <dbReference type="NCBI Taxonomy" id="2984209"/>
    <lineage>
        <taxon>Bacteria</taxon>
        <taxon>Pseudomonadati</taxon>
        <taxon>Bacteroidota</taxon>
        <taxon>Cytophagia</taxon>
        <taxon>Cytophagales</taxon>
        <taxon>Flectobacillaceae</taxon>
        <taxon>Flectobacillus</taxon>
    </lineage>
</organism>
<evidence type="ECO:0000256" key="1">
    <source>
        <dbReference type="SAM" id="Phobius"/>
    </source>
</evidence>
<comment type="caution">
    <text evidence="2">The sequence shown here is derived from an EMBL/GenBank/DDBJ whole genome shotgun (WGS) entry which is preliminary data.</text>
</comment>
<reference evidence="2 3" key="1">
    <citation type="submission" date="2023-05" db="EMBL/GenBank/DDBJ databases">
        <title>Novel species of genus Flectobacillus isolated from stream in China.</title>
        <authorList>
            <person name="Lu H."/>
        </authorList>
    </citation>
    <scope>NUCLEOTIDE SEQUENCE [LARGE SCALE GENOMIC DNA]</scope>
    <source>
        <strain evidence="2 3">LFS242W</strain>
    </source>
</reference>
<feature type="transmembrane region" description="Helical" evidence="1">
    <location>
        <begin position="18"/>
        <end position="38"/>
    </location>
</feature>
<keyword evidence="1" id="KW-0812">Transmembrane</keyword>
<sequence>MFKDCFGFEGRIRRLEYGLTYIIVVVGINLIFVFGGFLGKFSNLFFIITFIPLAVFRVAQATKRCHDLGNSGWFQLIPFYTFWLIFADGQLTRNEYGSNPKAIKQIDISQLGKHLEDDNH</sequence>
<feature type="transmembrane region" description="Helical" evidence="1">
    <location>
        <begin position="72"/>
        <end position="91"/>
    </location>
</feature>
<protein>
    <submittedName>
        <fullName evidence="2">DUF805 domain-containing protein</fullName>
    </submittedName>
</protein>
<dbReference type="PANTHER" id="PTHR34980:SF3">
    <property type="entry name" value="BLR8105 PROTEIN"/>
    <property type="match status" value="1"/>
</dbReference>
<dbReference type="Pfam" id="PF05656">
    <property type="entry name" value="DUF805"/>
    <property type="match status" value="1"/>
</dbReference>